<dbReference type="InterPro" id="IPR005182">
    <property type="entry name" value="YdbS-like_PH"/>
</dbReference>
<dbReference type="EMBL" id="BMQC01000004">
    <property type="protein sequence ID" value="GGK24258.1"/>
    <property type="molecule type" value="Genomic_DNA"/>
</dbReference>
<dbReference type="PANTHER" id="PTHR34473">
    <property type="entry name" value="UPF0699 TRANSMEMBRANE PROTEIN YDBS"/>
    <property type="match status" value="1"/>
</dbReference>
<feature type="domain" description="YdbS-like PH" evidence="2">
    <location>
        <begin position="341"/>
        <end position="415"/>
    </location>
</feature>
<dbReference type="Pfam" id="PF03703">
    <property type="entry name" value="bPH_2"/>
    <property type="match status" value="2"/>
</dbReference>
<keyword evidence="1" id="KW-0472">Membrane</keyword>
<dbReference type="AlphaFoldDB" id="A0A8J3FI80"/>
<gene>
    <name evidence="3" type="ORF">GCM10010124_15950</name>
</gene>
<accession>A0A8J3FI80</accession>
<evidence type="ECO:0000313" key="3">
    <source>
        <dbReference type="EMBL" id="GGK24258.1"/>
    </source>
</evidence>
<protein>
    <recommendedName>
        <fullName evidence="2">YdbS-like PH domain-containing protein</fullName>
    </recommendedName>
</protein>
<proteinExistence type="predicted"/>
<keyword evidence="4" id="KW-1185">Reference proteome</keyword>
<evidence type="ECO:0000256" key="1">
    <source>
        <dbReference type="SAM" id="Phobius"/>
    </source>
</evidence>
<evidence type="ECO:0000313" key="4">
    <source>
        <dbReference type="Proteomes" id="UP000662200"/>
    </source>
</evidence>
<dbReference type="PANTHER" id="PTHR34473:SF2">
    <property type="entry name" value="UPF0699 TRANSMEMBRANE PROTEIN YDBT"/>
    <property type="match status" value="1"/>
</dbReference>
<reference evidence="3" key="1">
    <citation type="journal article" date="2014" name="Int. J. Syst. Evol. Microbiol.">
        <title>Complete genome sequence of Corynebacterium casei LMG S-19264T (=DSM 44701T), isolated from a smear-ripened cheese.</title>
        <authorList>
            <consortium name="US DOE Joint Genome Institute (JGI-PGF)"/>
            <person name="Walter F."/>
            <person name="Albersmeier A."/>
            <person name="Kalinowski J."/>
            <person name="Ruckert C."/>
        </authorList>
    </citation>
    <scope>NUCLEOTIDE SEQUENCE</scope>
    <source>
        <strain evidence="3">JCM 3091</strain>
    </source>
</reference>
<reference evidence="3" key="2">
    <citation type="submission" date="2020-09" db="EMBL/GenBank/DDBJ databases">
        <authorList>
            <person name="Sun Q."/>
            <person name="Ohkuma M."/>
        </authorList>
    </citation>
    <scope>NUCLEOTIDE SEQUENCE</scope>
    <source>
        <strain evidence="3">JCM 3091</strain>
    </source>
</reference>
<dbReference type="RefSeq" id="WP_189113570.1">
    <property type="nucleotide sequence ID" value="NZ_BMQC01000004.1"/>
</dbReference>
<dbReference type="InterPro" id="IPR014529">
    <property type="entry name" value="UCP026631"/>
</dbReference>
<evidence type="ECO:0000259" key="2">
    <source>
        <dbReference type="Pfam" id="PF03703"/>
    </source>
</evidence>
<keyword evidence="1" id="KW-0812">Transmembrane</keyword>
<name>A0A8J3FI80_9ACTN</name>
<keyword evidence="1" id="KW-1133">Transmembrane helix</keyword>
<organism evidence="3 4">
    <name type="scientific">Pilimelia terevasa</name>
    <dbReference type="NCBI Taxonomy" id="53372"/>
    <lineage>
        <taxon>Bacteria</taxon>
        <taxon>Bacillati</taxon>
        <taxon>Actinomycetota</taxon>
        <taxon>Actinomycetes</taxon>
        <taxon>Micromonosporales</taxon>
        <taxon>Micromonosporaceae</taxon>
        <taxon>Pilimelia</taxon>
    </lineage>
</organism>
<comment type="caution">
    <text evidence="3">The sequence shown here is derived from an EMBL/GenBank/DDBJ whole genome shotgun (WGS) entry which is preliminary data.</text>
</comment>
<sequence>MTADRPARHRLHPLSPLLHSAKALAVSVAALSWQGYAWLGPLRWLLLVGALVAATGAWAVVSWYNTGYRLTGRELRIDDGLLWRRTRAIPLERLQSVEVRRPALAQLAGLAELRLEVAGGARTEAPLAYLGLADAVRLRDELLAAGRAPAADAAAPAAAVLHTVRDRDLVVAQFLTPEVWTVPVAAALVGYQAVIAGDWGLLALASTATAMLAVFTQPIRRTLRHWRFAVSDGPDGLVVAHGLVEHRQQIVPADRVQSVRAVWPLLWRRRGWLRLHLDIAGYARGAGEGESAPPVDTLLPVGTPAEAARLVEVVLPGAGGLAPDAAPPPPRAAWLAPLARRHLGVALTADVVAVRSGVLTRRLTLVSRPRIQSVRVTTGPLQRLLDLATVHVDTAAGSVAVVHRDTAQAWRLAATLADRPTARVAGGPGAGT</sequence>
<feature type="transmembrane region" description="Helical" evidence="1">
    <location>
        <begin position="45"/>
        <end position="66"/>
    </location>
</feature>
<feature type="domain" description="YdbS-like PH" evidence="2">
    <location>
        <begin position="63"/>
        <end position="141"/>
    </location>
</feature>
<dbReference type="Proteomes" id="UP000662200">
    <property type="component" value="Unassembled WGS sequence"/>
</dbReference>
<dbReference type="PIRSF" id="PIRSF026631">
    <property type="entry name" value="UCP026631"/>
    <property type="match status" value="1"/>
</dbReference>